<dbReference type="EMBL" id="VSRR010007363">
    <property type="protein sequence ID" value="MPC46759.1"/>
    <property type="molecule type" value="Genomic_DNA"/>
</dbReference>
<organism evidence="1 2">
    <name type="scientific">Portunus trituberculatus</name>
    <name type="common">Swimming crab</name>
    <name type="synonym">Neptunus trituberculatus</name>
    <dbReference type="NCBI Taxonomy" id="210409"/>
    <lineage>
        <taxon>Eukaryota</taxon>
        <taxon>Metazoa</taxon>
        <taxon>Ecdysozoa</taxon>
        <taxon>Arthropoda</taxon>
        <taxon>Crustacea</taxon>
        <taxon>Multicrustacea</taxon>
        <taxon>Malacostraca</taxon>
        <taxon>Eumalacostraca</taxon>
        <taxon>Eucarida</taxon>
        <taxon>Decapoda</taxon>
        <taxon>Pleocyemata</taxon>
        <taxon>Brachyura</taxon>
        <taxon>Eubrachyura</taxon>
        <taxon>Portunoidea</taxon>
        <taxon>Portunidae</taxon>
        <taxon>Portuninae</taxon>
        <taxon>Portunus</taxon>
    </lineage>
</organism>
<name>A0A5B7FNE9_PORTR</name>
<sequence>MGGILKQFGLLFRAFQDVLVPHRTLPWVEHFNINMWKFGARNPVVGVVVVVESLEDEMDLSECNPALKVSALPTH</sequence>
<proteinExistence type="predicted"/>
<dbReference type="AlphaFoldDB" id="A0A5B7FNE9"/>
<dbReference type="Proteomes" id="UP000324222">
    <property type="component" value="Unassembled WGS sequence"/>
</dbReference>
<keyword evidence="2" id="KW-1185">Reference proteome</keyword>
<evidence type="ECO:0000313" key="2">
    <source>
        <dbReference type="Proteomes" id="UP000324222"/>
    </source>
</evidence>
<protein>
    <submittedName>
        <fullName evidence="1">Uncharacterized protein</fullName>
    </submittedName>
</protein>
<comment type="caution">
    <text evidence="1">The sequence shown here is derived from an EMBL/GenBank/DDBJ whole genome shotgun (WGS) entry which is preliminary data.</text>
</comment>
<accession>A0A5B7FNE9</accession>
<gene>
    <name evidence="1" type="ORF">E2C01_040485</name>
</gene>
<reference evidence="1 2" key="1">
    <citation type="submission" date="2019-05" db="EMBL/GenBank/DDBJ databases">
        <title>Another draft genome of Portunus trituberculatus and its Hox gene families provides insights of decapod evolution.</title>
        <authorList>
            <person name="Jeong J.-H."/>
            <person name="Song I."/>
            <person name="Kim S."/>
            <person name="Choi T."/>
            <person name="Kim D."/>
            <person name="Ryu S."/>
            <person name="Kim W."/>
        </authorList>
    </citation>
    <scope>NUCLEOTIDE SEQUENCE [LARGE SCALE GENOMIC DNA]</scope>
    <source>
        <tissue evidence="1">Muscle</tissue>
    </source>
</reference>
<evidence type="ECO:0000313" key="1">
    <source>
        <dbReference type="EMBL" id="MPC46759.1"/>
    </source>
</evidence>